<evidence type="ECO:0000256" key="2">
    <source>
        <dbReference type="ARBA" id="ARBA00005765"/>
    </source>
</evidence>
<proteinExistence type="inferred from homology"/>
<feature type="active site" evidence="12">
    <location>
        <position position="101"/>
    </location>
</feature>
<feature type="active site" evidence="12">
    <location>
        <position position="104"/>
    </location>
</feature>
<dbReference type="EC" id="5.3.1.5" evidence="4 12"/>
<evidence type="ECO:0000313" key="17">
    <source>
        <dbReference type="Proteomes" id="UP000019486"/>
    </source>
</evidence>
<dbReference type="Gene3D" id="3.20.20.150">
    <property type="entry name" value="Divalent-metal-dependent TIM barrel enzymes"/>
    <property type="match status" value="1"/>
</dbReference>
<evidence type="ECO:0000256" key="11">
    <source>
        <dbReference type="ARBA" id="ARBA00033659"/>
    </source>
</evidence>
<dbReference type="InterPro" id="IPR036237">
    <property type="entry name" value="Xyl_isomerase-like_sf"/>
</dbReference>
<evidence type="ECO:0000256" key="9">
    <source>
        <dbReference type="ARBA" id="ARBA00023235"/>
    </source>
</evidence>
<evidence type="ECO:0000259" key="15">
    <source>
        <dbReference type="Pfam" id="PF01261"/>
    </source>
</evidence>
<keyword evidence="6 12" id="KW-0963">Cytoplasm</keyword>
<accession>W9H241</accession>
<dbReference type="HAMAP" id="MF_00455">
    <property type="entry name" value="Xylose_isom_A"/>
    <property type="match status" value="1"/>
</dbReference>
<keyword evidence="8 12" id="KW-0479">Metal-binding</keyword>
<dbReference type="OrthoDB" id="9763981at2"/>
<dbReference type="AlphaFoldDB" id="W9H241"/>
<dbReference type="GO" id="GO:0000287">
    <property type="term" value="F:magnesium ion binding"/>
    <property type="evidence" value="ECO:0007669"/>
    <property type="project" value="UniProtKB-UniRule"/>
</dbReference>
<feature type="binding site" evidence="12">
    <location>
        <position position="296"/>
    </location>
    <ligand>
        <name>Mg(2+)</name>
        <dbReference type="ChEBI" id="CHEBI:18420"/>
        <label>1</label>
    </ligand>
</feature>
<comment type="cofactor">
    <cofactor evidence="12">
        <name>Mg(2+)</name>
        <dbReference type="ChEBI" id="CHEBI:18420"/>
    </cofactor>
    <text evidence="12">Binds 2 magnesium ions per subunit.</text>
</comment>
<keyword evidence="12" id="KW-0460">Magnesium</keyword>
<feature type="binding site" evidence="12">
    <location>
        <position position="339"/>
    </location>
    <ligand>
        <name>Mg(2+)</name>
        <dbReference type="ChEBI" id="CHEBI:18420"/>
        <label>1</label>
    </ligand>
</feature>
<evidence type="ECO:0000256" key="7">
    <source>
        <dbReference type="ARBA" id="ARBA00022629"/>
    </source>
</evidence>
<dbReference type="NCBIfam" id="TIGR02630">
    <property type="entry name" value="xylose_isom_A"/>
    <property type="match status" value="1"/>
</dbReference>
<dbReference type="RefSeq" id="WP_037452080.1">
    <property type="nucleotide sequence ID" value="NZ_AVFL01000008.1"/>
</dbReference>
<evidence type="ECO:0000256" key="10">
    <source>
        <dbReference type="ARBA" id="ARBA00023277"/>
    </source>
</evidence>
<evidence type="ECO:0000256" key="1">
    <source>
        <dbReference type="ARBA" id="ARBA00004496"/>
    </source>
</evidence>
<dbReference type="GO" id="GO:0005737">
    <property type="term" value="C:cytoplasm"/>
    <property type="evidence" value="ECO:0007669"/>
    <property type="project" value="UniProtKB-SubCell"/>
</dbReference>
<dbReference type="NCBIfam" id="NF003998">
    <property type="entry name" value="PRK05474.1"/>
    <property type="match status" value="1"/>
</dbReference>
<feature type="binding site" evidence="12">
    <location>
        <position position="309"/>
    </location>
    <ligand>
        <name>Mg(2+)</name>
        <dbReference type="ChEBI" id="CHEBI:18420"/>
        <label>2</label>
    </ligand>
</feature>
<keyword evidence="7 12" id="KW-0859">Xylose metabolism</keyword>
<evidence type="ECO:0000256" key="12">
    <source>
        <dbReference type="HAMAP-Rule" id="MF_00455"/>
    </source>
</evidence>
<comment type="similarity">
    <text evidence="2 12 13">Belongs to the xylose isomerase family.</text>
</comment>
<dbReference type="PRINTS" id="PR00688">
    <property type="entry name" value="XYLOSISMRASE"/>
</dbReference>
<dbReference type="EMBL" id="AVFL01000008">
    <property type="protein sequence ID" value="EWY40250.1"/>
    <property type="molecule type" value="Genomic_DNA"/>
</dbReference>
<gene>
    <name evidence="12" type="primary">xylA</name>
    <name evidence="16" type="ORF">N825_36650</name>
</gene>
<feature type="binding site" evidence="12">
    <location>
        <position position="307"/>
    </location>
    <ligand>
        <name>Mg(2+)</name>
        <dbReference type="ChEBI" id="CHEBI:18420"/>
        <label>2</label>
    </ligand>
</feature>
<comment type="caution">
    <text evidence="16">The sequence shown here is derived from an EMBL/GenBank/DDBJ whole genome shotgun (WGS) entry which is preliminary data.</text>
</comment>
<comment type="catalytic activity">
    <reaction evidence="11 12 13">
        <text>alpha-D-xylose = alpha-D-xylulofuranose</text>
        <dbReference type="Rhea" id="RHEA:22816"/>
        <dbReference type="ChEBI" id="CHEBI:28518"/>
        <dbReference type="ChEBI" id="CHEBI:188998"/>
        <dbReference type="EC" id="5.3.1.5"/>
    </reaction>
</comment>
<evidence type="ECO:0000256" key="8">
    <source>
        <dbReference type="ARBA" id="ARBA00022723"/>
    </source>
</evidence>
<dbReference type="PANTHER" id="PTHR48408">
    <property type="match status" value="1"/>
</dbReference>
<dbReference type="Proteomes" id="UP000019486">
    <property type="component" value="Unassembled WGS sequence"/>
</dbReference>
<evidence type="ECO:0000256" key="4">
    <source>
        <dbReference type="ARBA" id="ARBA00011958"/>
    </source>
</evidence>
<dbReference type="InterPro" id="IPR013452">
    <property type="entry name" value="Xylose_isom_bac"/>
</dbReference>
<comment type="subunit">
    <text evidence="3 12 14">Homotetramer.</text>
</comment>
<feature type="binding site" evidence="12">
    <location>
        <position position="232"/>
    </location>
    <ligand>
        <name>Mg(2+)</name>
        <dbReference type="ChEBI" id="CHEBI:18420"/>
        <label>1</label>
    </ligand>
</feature>
<feature type="binding site" evidence="12">
    <location>
        <position position="271"/>
    </location>
    <ligand>
        <name>Mg(2+)</name>
        <dbReference type="ChEBI" id="CHEBI:18420"/>
        <label>2</label>
    </ligand>
</feature>
<evidence type="ECO:0000256" key="5">
    <source>
        <dbReference type="ARBA" id="ARBA00018232"/>
    </source>
</evidence>
<evidence type="ECO:0000256" key="3">
    <source>
        <dbReference type="ARBA" id="ARBA00011881"/>
    </source>
</evidence>
<dbReference type="PROSITE" id="PS51415">
    <property type="entry name" value="XYLOSE_ISOMERASE"/>
    <property type="match status" value="1"/>
</dbReference>
<dbReference type="PANTHER" id="PTHR48408:SF1">
    <property type="entry name" value="XYLOSE ISOMERASE"/>
    <property type="match status" value="1"/>
</dbReference>
<dbReference type="PATRIC" id="fig|1385369.3.peg.2633"/>
<keyword evidence="9 12" id="KW-0413">Isomerase</keyword>
<protein>
    <recommendedName>
        <fullName evidence="5 12">Xylose isomerase</fullName>
        <ecNumber evidence="4 12">5.3.1.5</ecNumber>
    </recommendedName>
</protein>
<evidence type="ECO:0000256" key="14">
    <source>
        <dbReference type="RuleBase" id="RU000610"/>
    </source>
</evidence>
<feature type="domain" description="Xylose isomerase-like TIM barrel" evidence="15">
    <location>
        <begin position="117"/>
        <end position="301"/>
    </location>
</feature>
<evidence type="ECO:0000256" key="13">
    <source>
        <dbReference type="RuleBase" id="RU000609"/>
    </source>
</evidence>
<evidence type="ECO:0000313" key="16">
    <source>
        <dbReference type="EMBL" id="EWY40250.1"/>
    </source>
</evidence>
<reference evidence="16 17" key="1">
    <citation type="submission" date="2013-08" db="EMBL/GenBank/DDBJ databases">
        <title>The genome sequence of Skermanella stibiiresistens.</title>
        <authorList>
            <person name="Zhu W."/>
            <person name="Wang G."/>
        </authorList>
    </citation>
    <scope>NUCLEOTIDE SEQUENCE [LARGE SCALE GENOMIC DNA]</scope>
    <source>
        <strain evidence="16 17">SB22</strain>
    </source>
</reference>
<dbReference type="SUPFAM" id="SSF51658">
    <property type="entry name" value="Xylose isomerase-like"/>
    <property type="match status" value="1"/>
</dbReference>
<dbReference type="InterPro" id="IPR001998">
    <property type="entry name" value="Xylose_isomerase"/>
</dbReference>
<keyword evidence="17" id="KW-1185">Reference proteome</keyword>
<dbReference type="STRING" id="1385369.N825_36650"/>
<dbReference type="GO" id="GO:0042732">
    <property type="term" value="P:D-xylose metabolic process"/>
    <property type="evidence" value="ECO:0007669"/>
    <property type="project" value="UniProtKB-UniRule"/>
</dbReference>
<dbReference type="InterPro" id="IPR013022">
    <property type="entry name" value="Xyl_isomerase-like_TIM-brl"/>
</dbReference>
<comment type="subcellular location">
    <subcellularLocation>
        <location evidence="1 12 14">Cytoplasm</location>
    </subcellularLocation>
</comment>
<organism evidence="16 17">
    <name type="scientific">Skermanella stibiiresistens SB22</name>
    <dbReference type="NCBI Taxonomy" id="1385369"/>
    <lineage>
        <taxon>Bacteria</taxon>
        <taxon>Pseudomonadati</taxon>
        <taxon>Pseudomonadota</taxon>
        <taxon>Alphaproteobacteria</taxon>
        <taxon>Rhodospirillales</taxon>
        <taxon>Azospirillaceae</taxon>
        <taxon>Skermanella</taxon>
    </lineage>
</organism>
<feature type="binding site" evidence="12">
    <location>
        <position position="268"/>
    </location>
    <ligand>
        <name>Mg(2+)</name>
        <dbReference type="ChEBI" id="CHEBI:18420"/>
        <label>2</label>
    </ligand>
</feature>
<dbReference type="GO" id="GO:0009045">
    <property type="term" value="F:xylose isomerase activity"/>
    <property type="evidence" value="ECO:0007669"/>
    <property type="project" value="UniProtKB-UniRule"/>
</dbReference>
<evidence type="ECO:0000256" key="6">
    <source>
        <dbReference type="ARBA" id="ARBA00022490"/>
    </source>
</evidence>
<feature type="binding site" evidence="12">
    <location>
        <position position="268"/>
    </location>
    <ligand>
        <name>Mg(2+)</name>
        <dbReference type="ChEBI" id="CHEBI:18420"/>
        <label>1</label>
    </ligand>
</feature>
<name>W9H241_9PROT</name>
<keyword evidence="10 12" id="KW-0119">Carbohydrate metabolism</keyword>
<sequence>MTTEIFKNIGRIPFKGPDSDDPLAFRDYEPDRMVLGKRMEDHLRVAVCWWHTFCWPGVDMFGAGTFDRSWQAADTLENAELKLQAAFEFFEKLGVPYFCFHDADVAPLGETIAEGDANLARIEELMRAGIDRTGVKLLWGTANLFSHRRYMAGGATNPDPEVFAFAAAQVARVLEMTHRLGGENYVLWGGREGYDTLLNTDMKREMDQLGRFLSMVVEHKHRIGFTGTILIEPKPMEPTKHQYDHDAATVHAFLRKYGLEKEIRLNLEVNHATLAGHSFEHEVAYAIANDLMGSFDINRGDPQNGWDTDQFPNDDREAALALFHILSAGGLTSGGFNFDAKVRRQSIDAEDLFMAHIGGMDTLARGLLMAERMIGDGKLAGFVTERYAGWTQGLGADILAGRSSLSDLATLARDQGLKPQPRSGRQEYLENLVNRY</sequence>
<dbReference type="Pfam" id="PF01261">
    <property type="entry name" value="AP_endonuc_2"/>
    <property type="match status" value="1"/>
</dbReference>